<dbReference type="PANTHER" id="PTHR33871">
    <property type="entry name" value="OS05G0503100 PROTEIN-RELATED"/>
    <property type="match status" value="1"/>
</dbReference>
<feature type="compositionally biased region" description="Polar residues" evidence="1">
    <location>
        <begin position="133"/>
        <end position="146"/>
    </location>
</feature>
<organism evidence="2 3">
    <name type="scientific">Buddleja alternifolia</name>
    <dbReference type="NCBI Taxonomy" id="168488"/>
    <lineage>
        <taxon>Eukaryota</taxon>
        <taxon>Viridiplantae</taxon>
        <taxon>Streptophyta</taxon>
        <taxon>Embryophyta</taxon>
        <taxon>Tracheophyta</taxon>
        <taxon>Spermatophyta</taxon>
        <taxon>Magnoliopsida</taxon>
        <taxon>eudicotyledons</taxon>
        <taxon>Gunneridae</taxon>
        <taxon>Pentapetalae</taxon>
        <taxon>asterids</taxon>
        <taxon>lamiids</taxon>
        <taxon>Lamiales</taxon>
        <taxon>Scrophulariaceae</taxon>
        <taxon>Buddlejeae</taxon>
        <taxon>Buddleja</taxon>
    </lineage>
</organism>
<evidence type="ECO:0000313" key="2">
    <source>
        <dbReference type="EMBL" id="KAG8365490.1"/>
    </source>
</evidence>
<keyword evidence="3" id="KW-1185">Reference proteome</keyword>
<feature type="compositionally biased region" description="Polar residues" evidence="1">
    <location>
        <begin position="1"/>
        <end position="31"/>
    </location>
</feature>
<proteinExistence type="predicted"/>
<name>A0AAV6WEP0_9LAMI</name>
<gene>
    <name evidence="2" type="ORF">BUALT_Bualt18G0110200</name>
</gene>
<accession>A0AAV6WEP0</accession>
<dbReference type="PANTHER" id="PTHR33871:SF1">
    <property type="entry name" value="OS05G0503100 PROTEIN"/>
    <property type="match status" value="1"/>
</dbReference>
<evidence type="ECO:0000256" key="1">
    <source>
        <dbReference type="SAM" id="MobiDB-lite"/>
    </source>
</evidence>
<evidence type="ECO:0000313" key="3">
    <source>
        <dbReference type="Proteomes" id="UP000826271"/>
    </source>
</evidence>
<feature type="region of interest" description="Disordered" evidence="1">
    <location>
        <begin position="1"/>
        <end position="32"/>
    </location>
</feature>
<protein>
    <submittedName>
        <fullName evidence="2">Uncharacterized protein</fullName>
    </submittedName>
</protein>
<feature type="compositionally biased region" description="Acidic residues" evidence="1">
    <location>
        <begin position="77"/>
        <end position="86"/>
    </location>
</feature>
<dbReference type="EMBL" id="WHWC01000018">
    <property type="protein sequence ID" value="KAG8365490.1"/>
    <property type="molecule type" value="Genomic_DNA"/>
</dbReference>
<feature type="region of interest" description="Disordered" evidence="1">
    <location>
        <begin position="121"/>
        <end position="180"/>
    </location>
</feature>
<feature type="region of interest" description="Disordered" evidence="1">
    <location>
        <begin position="52"/>
        <end position="91"/>
    </location>
</feature>
<dbReference type="AlphaFoldDB" id="A0AAV6WEP0"/>
<dbReference type="Proteomes" id="UP000826271">
    <property type="component" value="Unassembled WGS sequence"/>
</dbReference>
<comment type="caution">
    <text evidence="2">The sequence shown here is derived from an EMBL/GenBank/DDBJ whole genome shotgun (WGS) entry which is preliminary data.</text>
</comment>
<sequence length="193" mass="21379">MGCYLSTNQSSSPPHKTTKTEASNISKSPPQQDEYVKQVLSLQQNYKNEESAFLRTAPLSPSLRGTAERKRHRNDTVLEELDSDENSSDRNEEFYEFRRRFPAISETRLFFGEGKLLGRVRPGCGSGRDVGETSDSSSMKTGQATGSIGCGSGERIRNVEEGEESGDSNEWPPTAGDETLENPLVSLECFIFL</sequence>
<reference evidence="2" key="1">
    <citation type="submission" date="2019-10" db="EMBL/GenBank/DDBJ databases">
        <authorList>
            <person name="Zhang R."/>
            <person name="Pan Y."/>
            <person name="Wang J."/>
            <person name="Ma R."/>
            <person name="Yu S."/>
        </authorList>
    </citation>
    <scope>NUCLEOTIDE SEQUENCE</scope>
    <source>
        <strain evidence="2">LA-IB0</strain>
        <tissue evidence="2">Leaf</tissue>
    </source>
</reference>